<dbReference type="Pfam" id="PF01926">
    <property type="entry name" value="MMR_HSR1"/>
    <property type="match status" value="1"/>
</dbReference>
<evidence type="ECO:0000313" key="2">
    <source>
        <dbReference type="EMBL" id="GBG91655.1"/>
    </source>
</evidence>
<proteinExistence type="predicted"/>
<dbReference type="PANTHER" id="PTHR10229:SF0">
    <property type="entry name" value="GTP-BINDING PROTEIN 6-RELATED"/>
    <property type="match status" value="1"/>
</dbReference>
<dbReference type="InterPro" id="IPR006073">
    <property type="entry name" value="GTP-bd"/>
</dbReference>
<evidence type="ECO:0000313" key="3">
    <source>
        <dbReference type="Proteomes" id="UP000265515"/>
    </source>
</evidence>
<accession>A0A388MAX0</accession>
<name>A0A388MAX0_CHABU</name>
<dbReference type="InterPro" id="IPR016496">
    <property type="entry name" value="GTPase_HflX"/>
</dbReference>
<dbReference type="Proteomes" id="UP000265515">
    <property type="component" value="Unassembled WGS sequence"/>
</dbReference>
<dbReference type="EMBL" id="BFEA01000930">
    <property type="protein sequence ID" value="GBG91655.1"/>
    <property type="molecule type" value="Genomic_DNA"/>
</dbReference>
<dbReference type="STRING" id="69332.A0A388MAX0"/>
<dbReference type="InterPro" id="IPR027417">
    <property type="entry name" value="P-loop_NTPase"/>
</dbReference>
<dbReference type="GO" id="GO:0005737">
    <property type="term" value="C:cytoplasm"/>
    <property type="evidence" value="ECO:0007669"/>
    <property type="project" value="TreeGrafter"/>
</dbReference>
<reference evidence="2 3" key="1">
    <citation type="journal article" date="2018" name="Cell">
        <title>The Chara Genome: Secondary Complexity and Implications for Plant Terrestrialization.</title>
        <authorList>
            <person name="Nishiyama T."/>
            <person name="Sakayama H."/>
            <person name="Vries J.D."/>
            <person name="Buschmann H."/>
            <person name="Saint-Marcoux D."/>
            <person name="Ullrich K.K."/>
            <person name="Haas F.B."/>
            <person name="Vanderstraeten L."/>
            <person name="Becker D."/>
            <person name="Lang D."/>
            <person name="Vosolsobe S."/>
            <person name="Rombauts S."/>
            <person name="Wilhelmsson P.K.I."/>
            <person name="Janitza P."/>
            <person name="Kern R."/>
            <person name="Heyl A."/>
            <person name="Rumpler F."/>
            <person name="Villalobos L.I.A.C."/>
            <person name="Clay J.M."/>
            <person name="Skokan R."/>
            <person name="Toyoda A."/>
            <person name="Suzuki Y."/>
            <person name="Kagoshima H."/>
            <person name="Schijlen E."/>
            <person name="Tajeshwar N."/>
            <person name="Catarino B."/>
            <person name="Hetherington A.J."/>
            <person name="Saltykova A."/>
            <person name="Bonnot C."/>
            <person name="Breuninger H."/>
            <person name="Symeonidi A."/>
            <person name="Radhakrishnan G.V."/>
            <person name="Van Nieuwerburgh F."/>
            <person name="Deforce D."/>
            <person name="Chang C."/>
            <person name="Karol K.G."/>
            <person name="Hedrich R."/>
            <person name="Ulvskov P."/>
            <person name="Glockner G."/>
            <person name="Delwiche C.F."/>
            <person name="Petrasek J."/>
            <person name="Van de Peer Y."/>
            <person name="Friml J."/>
            <person name="Beilby M."/>
            <person name="Dolan L."/>
            <person name="Kohara Y."/>
            <person name="Sugano S."/>
            <person name="Fujiyama A."/>
            <person name="Delaux P.-M."/>
            <person name="Quint M."/>
            <person name="TheiBen G."/>
            <person name="Hagemann M."/>
            <person name="Harholt J."/>
            <person name="Dunand C."/>
            <person name="Zachgo S."/>
            <person name="Langdale J."/>
            <person name="Maumus F."/>
            <person name="Straeten D.V.D."/>
            <person name="Gould S.B."/>
            <person name="Rensing S.A."/>
        </authorList>
    </citation>
    <scope>NUCLEOTIDE SEQUENCE [LARGE SCALE GENOMIC DNA]</scope>
    <source>
        <strain evidence="2 3">S276</strain>
    </source>
</reference>
<organism evidence="2 3">
    <name type="scientific">Chara braunii</name>
    <name type="common">Braun's stonewort</name>
    <dbReference type="NCBI Taxonomy" id="69332"/>
    <lineage>
        <taxon>Eukaryota</taxon>
        <taxon>Viridiplantae</taxon>
        <taxon>Streptophyta</taxon>
        <taxon>Charophyceae</taxon>
        <taxon>Charales</taxon>
        <taxon>Characeae</taxon>
        <taxon>Chara</taxon>
    </lineage>
</organism>
<dbReference type="GO" id="GO:0005525">
    <property type="term" value="F:GTP binding"/>
    <property type="evidence" value="ECO:0007669"/>
    <property type="project" value="InterPro"/>
</dbReference>
<dbReference type="PROSITE" id="PS51705">
    <property type="entry name" value="G_HFLX"/>
    <property type="match status" value="1"/>
</dbReference>
<dbReference type="Gramene" id="GBG91655">
    <property type="protein sequence ID" value="GBG91655"/>
    <property type="gene ID" value="CBR_g52691"/>
</dbReference>
<dbReference type="GO" id="GO:0043022">
    <property type="term" value="F:ribosome binding"/>
    <property type="evidence" value="ECO:0007669"/>
    <property type="project" value="TreeGrafter"/>
</dbReference>
<dbReference type="InterPro" id="IPR030394">
    <property type="entry name" value="G_HFLX_dom"/>
</dbReference>
<protein>
    <recommendedName>
        <fullName evidence="1">Hflx-type G domain-containing protein</fullName>
    </recommendedName>
</protein>
<dbReference type="AlphaFoldDB" id="A0A388MAX0"/>
<evidence type="ECO:0000259" key="1">
    <source>
        <dbReference type="PROSITE" id="PS51705"/>
    </source>
</evidence>
<gene>
    <name evidence="2" type="ORF">CBR_g52691</name>
</gene>
<keyword evidence="3" id="KW-1185">Reference proteome</keyword>
<dbReference type="PANTHER" id="PTHR10229">
    <property type="entry name" value="GTP-BINDING PROTEIN HFLX"/>
    <property type="match status" value="1"/>
</dbReference>
<dbReference type="SUPFAM" id="SSF52540">
    <property type="entry name" value="P-loop containing nucleoside triphosphate hydrolases"/>
    <property type="match status" value="1"/>
</dbReference>
<dbReference type="Gene3D" id="3.40.50.300">
    <property type="entry name" value="P-loop containing nucleotide triphosphate hydrolases"/>
    <property type="match status" value="1"/>
</dbReference>
<dbReference type="OrthoDB" id="10268034at2759"/>
<feature type="domain" description="Hflx-type G" evidence="1">
    <location>
        <begin position="34"/>
        <end position="100"/>
    </location>
</feature>
<comment type="caution">
    <text evidence="2">The sequence shown here is derived from an EMBL/GenBank/DDBJ whole genome shotgun (WGS) entry which is preliminary data.</text>
</comment>
<sequence>MGCTWQIAALKKELESVREHRQQYRDRRAAVSIPVISLVGYTNAGKSTLMNRLTDAGVLSENKLFATLDPTTRRLELPSGKESLFTDTVGFIQKLPTQLVRWREGREG</sequence>